<sequence length="203" mass="23436">MKVVGLQAIQPKSFVPRTTNSTHGRGYWPNLRLDQPLPKAPNLVWVSDITYLPLVNGGWAYLATWMDLFSRKVVGWQVGETMEDELVILPLRRALQLRQPAEGLIIHSDRGGQYVSTELNELASLWHIRPSMSRADDPYDNAFAESLWSRLKAELLEDGAFLSVEDARTELFDYIEVYYNRVRKYSSLGYKSPDQFENQYYKT</sequence>
<keyword evidence="3" id="KW-1185">Reference proteome</keyword>
<dbReference type="PANTHER" id="PTHR46889">
    <property type="entry name" value="TRANSPOSASE INSF FOR INSERTION SEQUENCE IS3B-RELATED"/>
    <property type="match status" value="1"/>
</dbReference>
<gene>
    <name evidence="2" type="ORF">ACFS25_16805</name>
</gene>
<dbReference type="InterPro" id="IPR001584">
    <property type="entry name" value="Integrase_cat-core"/>
</dbReference>
<organism evidence="2 3">
    <name type="scientific">Spirosoma flavum</name>
    <dbReference type="NCBI Taxonomy" id="2048557"/>
    <lineage>
        <taxon>Bacteria</taxon>
        <taxon>Pseudomonadati</taxon>
        <taxon>Bacteroidota</taxon>
        <taxon>Cytophagia</taxon>
        <taxon>Cytophagales</taxon>
        <taxon>Cytophagaceae</taxon>
        <taxon>Spirosoma</taxon>
    </lineage>
</organism>
<evidence type="ECO:0000313" key="3">
    <source>
        <dbReference type="Proteomes" id="UP001597512"/>
    </source>
</evidence>
<feature type="domain" description="Integrase catalytic" evidence="1">
    <location>
        <begin position="37"/>
        <end position="201"/>
    </location>
</feature>
<accession>A0ABW6AJ44</accession>
<dbReference type="Proteomes" id="UP001597512">
    <property type="component" value="Unassembled WGS sequence"/>
</dbReference>
<protein>
    <submittedName>
        <fullName evidence="2">IS3 family transposase</fullName>
    </submittedName>
</protein>
<evidence type="ECO:0000313" key="2">
    <source>
        <dbReference type="EMBL" id="MFD2935445.1"/>
    </source>
</evidence>
<dbReference type="InterPro" id="IPR012337">
    <property type="entry name" value="RNaseH-like_sf"/>
</dbReference>
<reference evidence="3" key="1">
    <citation type="journal article" date="2019" name="Int. J. Syst. Evol. Microbiol.">
        <title>The Global Catalogue of Microorganisms (GCM) 10K type strain sequencing project: providing services to taxonomists for standard genome sequencing and annotation.</title>
        <authorList>
            <consortium name="The Broad Institute Genomics Platform"/>
            <consortium name="The Broad Institute Genome Sequencing Center for Infectious Disease"/>
            <person name="Wu L."/>
            <person name="Ma J."/>
        </authorList>
    </citation>
    <scope>NUCLEOTIDE SEQUENCE [LARGE SCALE GENOMIC DNA]</scope>
    <source>
        <strain evidence="3">KCTC 52490</strain>
    </source>
</reference>
<dbReference type="Pfam" id="PF13333">
    <property type="entry name" value="rve_2"/>
    <property type="match status" value="1"/>
</dbReference>
<evidence type="ECO:0000259" key="1">
    <source>
        <dbReference type="PROSITE" id="PS50994"/>
    </source>
</evidence>
<dbReference type="NCBIfam" id="NF033516">
    <property type="entry name" value="transpos_IS3"/>
    <property type="match status" value="1"/>
</dbReference>
<dbReference type="InterPro" id="IPR050900">
    <property type="entry name" value="Transposase_IS3/IS150/IS904"/>
</dbReference>
<proteinExistence type="predicted"/>
<dbReference type="InterPro" id="IPR036397">
    <property type="entry name" value="RNaseH_sf"/>
</dbReference>
<dbReference type="EMBL" id="JBHUOM010000016">
    <property type="protein sequence ID" value="MFD2935445.1"/>
    <property type="molecule type" value="Genomic_DNA"/>
</dbReference>
<dbReference type="PROSITE" id="PS50994">
    <property type="entry name" value="INTEGRASE"/>
    <property type="match status" value="1"/>
</dbReference>
<name>A0ABW6AJ44_9BACT</name>
<comment type="caution">
    <text evidence="2">The sequence shown here is derived from an EMBL/GenBank/DDBJ whole genome shotgun (WGS) entry which is preliminary data.</text>
</comment>
<dbReference type="InterPro" id="IPR048020">
    <property type="entry name" value="Transpos_IS3"/>
</dbReference>
<dbReference type="SUPFAM" id="SSF53098">
    <property type="entry name" value="Ribonuclease H-like"/>
    <property type="match status" value="1"/>
</dbReference>
<dbReference type="RefSeq" id="WP_381503385.1">
    <property type="nucleotide sequence ID" value="NZ_JBHUOM010000016.1"/>
</dbReference>
<dbReference type="Pfam" id="PF00665">
    <property type="entry name" value="rve"/>
    <property type="match status" value="1"/>
</dbReference>
<dbReference type="Gene3D" id="3.30.420.10">
    <property type="entry name" value="Ribonuclease H-like superfamily/Ribonuclease H"/>
    <property type="match status" value="1"/>
</dbReference>